<evidence type="ECO:0000313" key="7">
    <source>
        <dbReference type="Proteomes" id="UP000019116"/>
    </source>
</evidence>
<dbReference type="Proteomes" id="UP000019116">
    <property type="component" value="Chromosome 6B"/>
</dbReference>
<comment type="subcellular location">
    <subcellularLocation>
        <location evidence="1">Secreted</location>
    </subcellularLocation>
</comment>
<organism evidence="6">
    <name type="scientific">Triticum aestivum</name>
    <name type="common">Wheat</name>
    <dbReference type="NCBI Taxonomy" id="4565"/>
    <lineage>
        <taxon>Eukaryota</taxon>
        <taxon>Viridiplantae</taxon>
        <taxon>Streptophyta</taxon>
        <taxon>Embryophyta</taxon>
        <taxon>Tracheophyta</taxon>
        <taxon>Spermatophyta</taxon>
        <taxon>Magnoliopsida</taxon>
        <taxon>Liliopsida</taxon>
        <taxon>Poales</taxon>
        <taxon>Poaceae</taxon>
        <taxon>BOP clade</taxon>
        <taxon>Pooideae</taxon>
        <taxon>Triticodae</taxon>
        <taxon>Triticeae</taxon>
        <taxon>Triticinae</taxon>
        <taxon>Triticum</taxon>
    </lineage>
</organism>
<accession>A0A3B6PSY1</accession>
<dbReference type="RefSeq" id="XP_044410126.1">
    <property type="nucleotide sequence ID" value="XM_044554191.1"/>
</dbReference>
<keyword evidence="7" id="KW-1185">Reference proteome</keyword>
<dbReference type="Gene3D" id="2.40.40.10">
    <property type="entry name" value="RlpA-like domain"/>
    <property type="match status" value="1"/>
</dbReference>
<evidence type="ECO:0000256" key="2">
    <source>
        <dbReference type="ARBA" id="ARBA00005592"/>
    </source>
</evidence>
<dbReference type="InterPro" id="IPR039271">
    <property type="entry name" value="Kiwellin-like"/>
</dbReference>
<dbReference type="Gramene" id="TraesKAR6B01G0459950.1">
    <property type="protein sequence ID" value="cds.TraesKAR6B01G0459950.1"/>
    <property type="gene ID" value="TraesKAR6B01G0459950"/>
</dbReference>
<keyword evidence="3" id="KW-0964">Secreted</keyword>
<dbReference type="Pfam" id="PF24300">
    <property type="entry name" value="KWL1"/>
    <property type="match status" value="1"/>
</dbReference>
<dbReference type="STRING" id="4565.A0A3B6PSY1"/>
<reference evidence="6" key="2">
    <citation type="submission" date="2018-10" db="UniProtKB">
        <authorList>
            <consortium name="EnsemblPlants"/>
        </authorList>
    </citation>
    <scope>IDENTIFICATION</scope>
</reference>
<protein>
    <recommendedName>
        <fullName evidence="8">Barwin domain-containing protein</fullName>
    </recommendedName>
</protein>
<evidence type="ECO:0000256" key="3">
    <source>
        <dbReference type="ARBA" id="ARBA00022525"/>
    </source>
</evidence>
<dbReference type="InterPro" id="IPR036908">
    <property type="entry name" value="RlpA-like_sf"/>
</dbReference>
<dbReference type="SUPFAM" id="SSF50685">
    <property type="entry name" value="Barwin-like endoglucanases"/>
    <property type="match status" value="1"/>
</dbReference>
<dbReference type="EnsemblPlants" id="TraesCS6B02G431700.1">
    <property type="protein sequence ID" value="TraesCS6B02G431700.1.cds1"/>
    <property type="gene ID" value="TraesCS6B02G431700"/>
</dbReference>
<dbReference type="GO" id="GO:0005576">
    <property type="term" value="C:extracellular region"/>
    <property type="evidence" value="ECO:0007669"/>
    <property type="project" value="UniProtKB-SubCell"/>
</dbReference>
<name>A0A3B6PSY1_WHEAT</name>
<dbReference type="AlphaFoldDB" id="A0A3B6PSY1"/>
<dbReference type="CDD" id="cd22270">
    <property type="entry name" value="DPBB_kiwellin-like"/>
    <property type="match status" value="1"/>
</dbReference>
<sequence>MDQPAVMSLNGFQQGEEGGPAACDGQYHSDDLFLVALTTAWYENGARCGKLISVNSSNGRSHEARVVDECGTGDGCRTNEISTSVAVWEALGLDTSVGEVSVTWSDVIW</sequence>
<dbReference type="Gramene" id="TraesCLE_scaffold_002136_01G000100.1">
    <property type="protein sequence ID" value="TraesCLE_scaffold_002136_01G000100.1"/>
    <property type="gene ID" value="TraesCLE_scaffold_002136_01G000100"/>
</dbReference>
<dbReference type="Gramene" id="TraesPARA_EIv1.0_2111460.2">
    <property type="protein sequence ID" value="TraesPARA_EIv1.0_2111460.2.CDS1"/>
    <property type="gene ID" value="TraesPARA_EIv1.0_2111460"/>
</dbReference>
<proteinExistence type="inferred from homology"/>
<evidence type="ECO:0000256" key="4">
    <source>
        <dbReference type="ARBA" id="ARBA00022729"/>
    </source>
</evidence>
<comment type="similarity">
    <text evidence="2">Belongs to the kiwellin family.</text>
</comment>
<dbReference type="OrthoDB" id="623670at2759"/>
<reference evidence="6" key="1">
    <citation type="submission" date="2018-08" db="EMBL/GenBank/DDBJ databases">
        <authorList>
            <person name="Rossello M."/>
        </authorList>
    </citation>
    <scope>NUCLEOTIDE SEQUENCE [LARGE SCALE GENOMIC DNA]</scope>
    <source>
        <strain evidence="6">cv. Chinese Spring</strain>
    </source>
</reference>
<dbReference type="Gramene" id="TraesCAD_scaffold_014972_01G000100.1">
    <property type="protein sequence ID" value="TraesCAD_scaffold_014972_01G000100.1"/>
    <property type="gene ID" value="TraesCAD_scaffold_014972_01G000100"/>
</dbReference>
<keyword evidence="4" id="KW-0732">Signal</keyword>
<dbReference type="Gramene" id="TraesCS6B02G431700.1">
    <property type="protein sequence ID" value="TraesCS6B02G431700.1.cds1"/>
    <property type="gene ID" value="TraesCS6B02G431700"/>
</dbReference>
<evidence type="ECO:0000256" key="5">
    <source>
        <dbReference type="SAM" id="MobiDB-lite"/>
    </source>
</evidence>
<gene>
    <name evidence="6" type="primary">LOC123135071</name>
</gene>
<evidence type="ECO:0000256" key="1">
    <source>
        <dbReference type="ARBA" id="ARBA00004613"/>
    </source>
</evidence>
<dbReference type="Gramene" id="TraesWEE_scaffold_018301_01G000100.1">
    <property type="protein sequence ID" value="TraesWEE_scaffold_018301_01G000100.1"/>
    <property type="gene ID" value="TraesWEE_scaffold_018301_01G000100"/>
</dbReference>
<dbReference type="Gramene" id="TraesSTA6B03G03618200.1">
    <property type="protein sequence ID" value="TraesSTA6B03G03618200.1.CDS1"/>
    <property type="gene ID" value="TraesSTA6B03G03618200"/>
</dbReference>
<evidence type="ECO:0008006" key="8">
    <source>
        <dbReference type="Google" id="ProtNLM"/>
    </source>
</evidence>
<dbReference type="Gramene" id="TraesLDM6B03G03628900.1">
    <property type="protein sequence ID" value="TraesLDM6B03G03628900.1.CDS1"/>
    <property type="gene ID" value="TraesLDM6B03G03628900"/>
</dbReference>
<dbReference type="OMA" id="DECGTDN"/>
<dbReference type="Gramene" id="TraesCS6B03G1208900.1">
    <property type="protein sequence ID" value="TraesCS6B03G1208900.1.CDS1"/>
    <property type="gene ID" value="TraesCS6B03G1208900"/>
</dbReference>
<dbReference type="Gramene" id="TraesLAC6B03G03585520.1">
    <property type="protein sequence ID" value="TraesLAC6B03G03585520.1.CDS1"/>
    <property type="gene ID" value="TraesLAC6B03G03585520"/>
</dbReference>
<dbReference type="PANTHER" id="PTHR33191">
    <property type="entry name" value="RIPENING-RELATED PROTEIN 2-RELATED"/>
    <property type="match status" value="1"/>
</dbReference>
<dbReference type="Gramene" id="TraesRN6B0101185000.1">
    <property type="protein sequence ID" value="TraesRN6B0101185000.1"/>
    <property type="gene ID" value="TraesRN6B0101185000"/>
</dbReference>
<dbReference type="PANTHER" id="PTHR33191:SF91">
    <property type="entry name" value="BARWIN DOMAIN-CONTAINING PROTEIN"/>
    <property type="match status" value="1"/>
</dbReference>
<dbReference type="Gramene" id="TraesARI6B03G03590040.1">
    <property type="protein sequence ID" value="TraesARI6B03G03590040.1.CDS1"/>
    <property type="gene ID" value="TraesARI6B03G03590040"/>
</dbReference>
<dbReference type="SMR" id="A0A3B6PSY1"/>
<evidence type="ECO:0000313" key="6">
    <source>
        <dbReference type="EnsemblPlants" id="TraesCS6B02G431700.1.cds1"/>
    </source>
</evidence>
<dbReference type="Gramene" id="TraesROB_scaffold_044171_01G000100.1">
    <property type="protein sequence ID" value="TraesROB_scaffold_044171_01G000100.1"/>
    <property type="gene ID" value="TraesROB_scaffold_044171_01G000100"/>
</dbReference>
<dbReference type="GeneID" id="123135071"/>
<feature type="region of interest" description="Disordered" evidence="5">
    <location>
        <begin position="1"/>
        <end position="23"/>
    </location>
</feature>